<dbReference type="NCBIfam" id="TIGR00916">
    <property type="entry name" value="2A0604s01"/>
    <property type="match status" value="2"/>
</dbReference>
<evidence type="ECO:0000256" key="6">
    <source>
        <dbReference type="ARBA" id="ARBA00022989"/>
    </source>
</evidence>
<dbReference type="HAMAP" id="MF_01464_B">
    <property type="entry name" value="SecF_B"/>
    <property type="match status" value="1"/>
</dbReference>
<feature type="transmembrane region" description="Helical" evidence="9">
    <location>
        <begin position="570"/>
        <end position="592"/>
    </location>
</feature>
<dbReference type="InterPro" id="IPR022645">
    <property type="entry name" value="SecD/SecF_bac"/>
</dbReference>
<dbReference type="EMBL" id="FOIL01000041">
    <property type="protein sequence ID" value="SET77000.1"/>
    <property type="molecule type" value="Genomic_DNA"/>
</dbReference>
<dbReference type="eggNOG" id="COG0342">
    <property type="taxonomic scope" value="Bacteria"/>
</dbReference>
<dbReference type="GO" id="GO:0015450">
    <property type="term" value="F:protein-transporting ATPase activity"/>
    <property type="evidence" value="ECO:0007669"/>
    <property type="project" value="InterPro"/>
</dbReference>
<evidence type="ECO:0000313" key="15">
    <source>
        <dbReference type="Proteomes" id="UP000199820"/>
    </source>
</evidence>
<dbReference type="GO" id="GO:0065002">
    <property type="term" value="P:intracellular protein transmembrane transport"/>
    <property type="evidence" value="ECO:0007669"/>
    <property type="project" value="UniProtKB-UniRule"/>
</dbReference>
<comment type="subunit">
    <text evidence="10">Forms a complex with SecD. Part of the essential Sec protein translocation apparatus which comprises SecA, SecYEG and auxiliary proteins SecDF. Other proteins may also be involved.</text>
</comment>
<evidence type="ECO:0000256" key="2">
    <source>
        <dbReference type="ARBA" id="ARBA00022448"/>
    </source>
</evidence>
<protein>
    <recommendedName>
        <fullName evidence="9 10">Multifunctional fusion protein</fullName>
    </recommendedName>
    <domain>
        <recommendedName>
            <fullName evidence="9">Protein translocase subunit SecD</fullName>
        </recommendedName>
    </domain>
    <domain>
        <recommendedName>
            <fullName evidence="10">Protein-export membrane protein SecF</fullName>
        </recommendedName>
    </domain>
</protein>
<dbReference type="GO" id="GO:0006605">
    <property type="term" value="P:protein targeting"/>
    <property type="evidence" value="ECO:0007669"/>
    <property type="project" value="UniProtKB-UniRule"/>
</dbReference>
<feature type="transmembrane region" description="Helical" evidence="9">
    <location>
        <begin position="598"/>
        <end position="619"/>
    </location>
</feature>
<dbReference type="NCBIfam" id="TIGR01129">
    <property type="entry name" value="secD"/>
    <property type="match status" value="1"/>
</dbReference>
<dbReference type="InterPro" id="IPR005791">
    <property type="entry name" value="SecD"/>
</dbReference>
<feature type="domain" description="Protein translocase subunit SecDF P1" evidence="12">
    <location>
        <begin position="67"/>
        <end position="117"/>
    </location>
</feature>
<feature type="transmembrane region" description="Helical" evidence="9">
    <location>
        <begin position="9"/>
        <end position="27"/>
    </location>
</feature>
<feature type="transmembrane region" description="Helical" evidence="9">
    <location>
        <begin position="417"/>
        <end position="437"/>
    </location>
</feature>
<dbReference type="RefSeq" id="WP_083378907.1">
    <property type="nucleotide sequence ID" value="NZ_FOIL01000041.1"/>
</dbReference>
<keyword evidence="7 9" id="KW-0811">Translocation</keyword>
<feature type="transmembrane region" description="Helical" evidence="9">
    <location>
        <begin position="294"/>
        <end position="315"/>
    </location>
</feature>
<keyword evidence="3 9" id="KW-1003">Cell membrane</keyword>
<comment type="subunit">
    <text evidence="9">Forms a complex with SecF. Part of the essential Sec protein translocation apparatus which comprises SecA, SecYEG and auxiliary proteins SecDF. Other proteins may also be involved.</text>
</comment>
<keyword evidence="6 9" id="KW-1133">Transmembrane helix</keyword>
<dbReference type="FunFam" id="1.20.1640.10:FF:000004">
    <property type="entry name" value="Protein translocase subunit SecD"/>
    <property type="match status" value="1"/>
</dbReference>
<evidence type="ECO:0000256" key="4">
    <source>
        <dbReference type="ARBA" id="ARBA00022692"/>
    </source>
</evidence>
<comment type="caution">
    <text evidence="9">Lacks conserved residue(s) required for the propagation of feature annotation.</text>
</comment>
<dbReference type="Pfam" id="PF21760">
    <property type="entry name" value="SecD_1st"/>
    <property type="match status" value="1"/>
</dbReference>
<feature type="domain" description="SecDF P1 head subdomain" evidence="13">
    <location>
        <begin position="121"/>
        <end position="219"/>
    </location>
</feature>
<keyword evidence="8 9" id="KW-0472">Membrane</keyword>
<comment type="similarity">
    <text evidence="10">Belongs to the SecD/SecF family. SecF subfamily.</text>
</comment>
<evidence type="ECO:0000313" key="14">
    <source>
        <dbReference type="EMBL" id="SET77000.1"/>
    </source>
</evidence>
<keyword evidence="5 9" id="KW-0653">Protein transport</keyword>
<evidence type="ECO:0000259" key="12">
    <source>
        <dbReference type="Pfam" id="PF21760"/>
    </source>
</evidence>
<evidence type="ECO:0000256" key="1">
    <source>
        <dbReference type="ARBA" id="ARBA00004651"/>
    </source>
</evidence>
<comment type="similarity">
    <text evidence="9">Belongs to the SecD/SecF family. SecD subfamily.</text>
</comment>
<dbReference type="GO" id="GO:0043952">
    <property type="term" value="P:protein transport by the Sec complex"/>
    <property type="evidence" value="ECO:0007669"/>
    <property type="project" value="UniProtKB-UniRule"/>
</dbReference>
<sequence length="808" mass="87383">MKKSRARSFIELFLTLAVICLFGYFGYTTMTGSGIKLGLDLAGGVSITYQAKGETAPSAENMADTVYKLQQRVQNYSTEAQVYQEGDDRINIDIPGVSDANAILEELGKPGSLVFLDSEGNKVLDGTQVTSAQAGIDDSNGKTDYIVALTFDEAGTKAFADETAKSIGKPIYIVYDESIVSSPIVQTEITGGHCSITGMESYEKAQNLASTIRIGSLSVELEELRSNVVGAQLGQNAIRTSLLAGAIGFAAVALFMIAFYWIPGLAASLALCLYVAVTIVLLSAFEITMTLPGIAGIILSIGMAVDANCIIFTRIREEIGLGHPVAASIKEGFRKALSAIIDGNITTLIASAVLYKLGSGSVKGFATTLALGILVSMITALFVTRFILWALYGLGFQDAKWFGIKKDREPIHFIQHRKTFLAVSAALIVAGFAFMGYNHTQGRNALNYSMEFLGGTSTNVAFNEDMTLEQLDEKVQPVVQEVTGDANIQMQKVAGTNEVIIKTRTLNGEERESLNTKLADSFGVEKEKITAESISGTVSSEMRRDAVVATVVATVLMLIYIWVRFKNVTFAASSVLCLIHDVLITLAAYAALRWSVGNTFIACMLTIVGYSINATIVIFDRIRENKKLGTRGMTIEYMINKSVTQTLSRSINTSLTTFAMVLILYLLGVSSIREFSAPLMVGIVSGTWSSVLIASALWYIFNQKKAVKDEEFLTEVREETPQAPITTGKKKAAKKSAVEKAAQSQAALERGKALKAERARILEEAKAEEEAEKRAEMQALIQKTMQISAMKEAGQDPFAAKNDTPDAE</sequence>
<organism evidence="14 15">
    <name type="scientific">[Clostridium] aminophilum</name>
    <dbReference type="NCBI Taxonomy" id="1526"/>
    <lineage>
        <taxon>Bacteria</taxon>
        <taxon>Bacillati</taxon>
        <taxon>Bacillota</taxon>
        <taxon>Clostridia</taxon>
        <taxon>Lachnospirales</taxon>
        <taxon>Lachnospiraceae</taxon>
    </lineage>
</organism>
<keyword evidence="15" id="KW-1185">Reference proteome</keyword>
<evidence type="ECO:0000259" key="11">
    <source>
        <dbReference type="Pfam" id="PF02355"/>
    </source>
</evidence>
<dbReference type="OrthoDB" id="9805019at2"/>
<keyword evidence="4 9" id="KW-0812">Transmembrane</keyword>
<dbReference type="InterPro" id="IPR048631">
    <property type="entry name" value="SecD_1st"/>
</dbReference>
<feature type="transmembrane region" description="Helical" evidence="9">
    <location>
        <begin position="546"/>
        <end position="563"/>
    </location>
</feature>
<feature type="transmembrane region" description="Helical" evidence="9">
    <location>
        <begin position="369"/>
        <end position="396"/>
    </location>
</feature>
<dbReference type="InterPro" id="IPR055344">
    <property type="entry name" value="SecD_SecF_C_bact"/>
</dbReference>
<dbReference type="AlphaFoldDB" id="A0A1I0H0H6"/>
<evidence type="ECO:0000259" key="13">
    <source>
        <dbReference type="Pfam" id="PF22599"/>
    </source>
</evidence>
<dbReference type="InterPro" id="IPR054384">
    <property type="entry name" value="SecDF_P1_head"/>
</dbReference>
<reference evidence="14 15" key="1">
    <citation type="submission" date="2016-10" db="EMBL/GenBank/DDBJ databases">
        <authorList>
            <person name="de Groot N.N."/>
        </authorList>
    </citation>
    <scope>NUCLEOTIDE SEQUENCE [LARGE SCALE GENOMIC DNA]</scope>
    <source>
        <strain evidence="14 15">KH1P1</strain>
    </source>
</reference>
<dbReference type="NCBIfam" id="TIGR00966">
    <property type="entry name" value="transloc_SecF"/>
    <property type="match status" value="1"/>
</dbReference>
<evidence type="ECO:0000256" key="9">
    <source>
        <dbReference type="HAMAP-Rule" id="MF_01463"/>
    </source>
</evidence>
<dbReference type="InterPro" id="IPR022646">
    <property type="entry name" value="SecD/SecF_CS"/>
</dbReference>
<keyword evidence="2 9" id="KW-0813">Transport</keyword>
<feature type="transmembrane region" description="Helical" evidence="9">
    <location>
        <begin position="336"/>
        <end position="357"/>
    </location>
</feature>
<feature type="transmembrane region" description="Helical" evidence="9">
    <location>
        <begin position="269"/>
        <end position="288"/>
    </location>
</feature>
<accession>A0A1I0H0H6</accession>
<comment type="function">
    <text evidence="9">Part of the Sec protein translocase complex. Interacts with the SecYEG preprotein conducting channel. SecDF uses the proton motive force (PMF) to complete protein translocation after the ATP-dependent function of SecA.</text>
</comment>
<dbReference type="STRING" id="1526.SAMN02910262_01940"/>
<dbReference type="PANTHER" id="PTHR30081:SF1">
    <property type="entry name" value="PROTEIN TRANSLOCASE SUBUNIT SECD"/>
    <property type="match status" value="1"/>
</dbReference>
<evidence type="ECO:0000256" key="5">
    <source>
        <dbReference type="ARBA" id="ARBA00022927"/>
    </source>
</evidence>
<dbReference type="Gene3D" id="1.20.1640.10">
    <property type="entry name" value="Multidrug efflux transporter AcrB transmembrane domain"/>
    <property type="match status" value="2"/>
</dbReference>
<dbReference type="Gene3D" id="3.30.70.3400">
    <property type="match status" value="1"/>
</dbReference>
<dbReference type="PRINTS" id="PR01755">
    <property type="entry name" value="SECFTRNLCASE"/>
</dbReference>
<feature type="transmembrane region" description="Helical" evidence="9">
    <location>
        <begin position="655"/>
        <end position="673"/>
    </location>
</feature>
<dbReference type="eggNOG" id="COG0341">
    <property type="taxonomic scope" value="Bacteria"/>
</dbReference>
<feature type="domain" description="Protein export membrane protein SecD/SecF C-terminal" evidence="11">
    <location>
        <begin position="220"/>
        <end position="390"/>
    </location>
</feature>
<proteinExistence type="inferred from homology"/>
<evidence type="ECO:0000256" key="8">
    <source>
        <dbReference type="ARBA" id="ARBA00023136"/>
    </source>
</evidence>
<name>A0A1I0H0H6_9FIRM</name>
<dbReference type="Pfam" id="PF22599">
    <property type="entry name" value="SecDF_P1_head"/>
    <property type="match status" value="1"/>
</dbReference>
<dbReference type="InterPro" id="IPR005665">
    <property type="entry name" value="SecF_bac"/>
</dbReference>
<dbReference type="GO" id="GO:0005886">
    <property type="term" value="C:plasma membrane"/>
    <property type="evidence" value="ECO:0007669"/>
    <property type="project" value="UniProtKB-SubCell"/>
</dbReference>
<dbReference type="Proteomes" id="UP000199820">
    <property type="component" value="Unassembled WGS sequence"/>
</dbReference>
<evidence type="ECO:0000256" key="7">
    <source>
        <dbReference type="ARBA" id="ARBA00023010"/>
    </source>
</evidence>
<gene>
    <name evidence="9" type="primary">secD</name>
    <name evidence="10" type="synonym">secF</name>
    <name evidence="14" type="ORF">SAMN04487771_104118</name>
</gene>
<dbReference type="Pfam" id="PF07549">
    <property type="entry name" value="Sec_GG"/>
    <property type="match status" value="1"/>
</dbReference>
<feature type="domain" description="Protein export membrane protein SecD/SecF C-terminal" evidence="11">
    <location>
        <begin position="520"/>
        <end position="702"/>
    </location>
</feature>
<feature type="transmembrane region" description="Helical" evidence="9">
    <location>
        <begin position="679"/>
        <end position="701"/>
    </location>
</feature>
<dbReference type="Pfam" id="PF02355">
    <property type="entry name" value="SecD_SecF_C"/>
    <property type="match status" value="2"/>
</dbReference>
<dbReference type="InterPro" id="IPR048634">
    <property type="entry name" value="SecD_SecF_C"/>
</dbReference>
<dbReference type="Gene3D" id="3.30.1360.200">
    <property type="match status" value="1"/>
</dbReference>
<dbReference type="InterPro" id="IPR022813">
    <property type="entry name" value="SecD/SecF_arch_bac"/>
</dbReference>
<dbReference type="PANTHER" id="PTHR30081">
    <property type="entry name" value="PROTEIN-EXPORT MEMBRANE PROTEIN SEC"/>
    <property type="match status" value="1"/>
</dbReference>
<dbReference type="SUPFAM" id="SSF82866">
    <property type="entry name" value="Multidrug efflux transporter AcrB transmembrane domain"/>
    <property type="match status" value="2"/>
</dbReference>
<evidence type="ECO:0000256" key="3">
    <source>
        <dbReference type="ARBA" id="ARBA00022475"/>
    </source>
</evidence>
<evidence type="ECO:0000256" key="10">
    <source>
        <dbReference type="HAMAP-Rule" id="MF_01464"/>
    </source>
</evidence>
<feature type="transmembrane region" description="Helical" evidence="9">
    <location>
        <begin position="242"/>
        <end position="262"/>
    </location>
</feature>
<comment type="subcellular location">
    <subcellularLocation>
        <location evidence="1 9">Cell membrane</location>
        <topology evidence="1 9">Multi-pass membrane protein</topology>
    </subcellularLocation>
</comment>
<dbReference type="HAMAP" id="MF_01463_B">
    <property type="entry name" value="SecD_B"/>
    <property type="match status" value="1"/>
</dbReference>